<keyword evidence="4" id="KW-0349">Heme</keyword>
<dbReference type="InterPro" id="IPR001128">
    <property type="entry name" value="Cyt_P450"/>
</dbReference>
<keyword evidence="10" id="KW-0503">Monooxygenase</keyword>
<dbReference type="InterPro" id="IPR036396">
    <property type="entry name" value="Cyt_P450_sf"/>
</dbReference>
<reference evidence="13" key="2">
    <citation type="submission" date="2025-08" db="UniProtKB">
        <authorList>
            <consortium name="RefSeq"/>
        </authorList>
    </citation>
    <scope>IDENTIFICATION</scope>
</reference>
<comment type="subcellular location">
    <subcellularLocation>
        <location evidence="2">Membrane</location>
        <topology evidence="2">Single-pass membrane protein</topology>
    </subcellularLocation>
</comment>
<keyword evidence="5" id="KW-0812">Transmembrane</keyword>
<comment type="cofactor">
    <cofactor evidence="1">
        <name>heme</name>
        <dbReference type="ChEBI" id="CHEBI:30413"/>
    </cofactor>
</comment>
<evidence type="ECO:0000256" key="6">
    <source>
        <dbReference type="ARBA" id="ARBA00022723"/>
    </source>
</evidence>
<reference evidence="12" key="1">
    <citation type="journal article" date="2020" name="Nat. Genet.">
        <title>Genomic diversifications of five Gossypium allopolyploid species and their impact on cotton improvement.</title>
        <authorList>
            <person name="Chen Z.J."/>
            <person name="Sreedasyam A."/>
            <person name="Ando A."/>
            <person name="Song Q."/>
            <person name="De Santiago L.M."/>
            <person name="Hulse-Kemp A.M."/>
            <person name="Ding M."/>
            <person name="Ye W."/>
            <person name="Kirkbride R.C."/>
            <person name="Jenkins J."/>
            <person name="Plott C."/>
            <person name="Lovell J."/>
            <person name="Lin Y.M."/>
            <person name="Vaughn R."/>
            <person name="Liu B."/>
            <person name="Simpson S."/>
            <person name="Scheffler B.E."/>
            <person name="Wen L."/>
            <person name="Saski C.A."/>
            <person name="Grover C.E."/>
            <person name="Hu G."/>
            <person name="Conover J.L."/>
            <person name="Carlson J.W."/>
            <person name="Shu S."/>
            <person name="Boston L.B."/>
            <person name="Williams M."/>
            <person name="Peterson D.G."/>
            <person name="McGee K."/>
            <person name="Jones D.C."/>
            <person name="Wendel J.F."/>
            <person name="Stelly D.M."/>
            <person name="Grimwood J."/>
            <person name="Schmutz J."/>
        </authorList>
    </citation>
    <scope>NUCLEOTIDE SEQUENCE [LARGE SCALE GENOMIC DNA]</scope>
    <source>
        <strain evidence="12">cv. TM-1</strain>
    </source>
</reference>
<dbReference type="Gene3D" id="1.10.630.10">
    <property type="entry name" value="Cytochrome P450"/>
    <property type="match status" value="1"/>
</dbReference>
<protein>
    <submittedName>
        <fullName evidence="13">Cytochrome P450 CYP749A22-like</fullName>
    </submittedName>
</protein>
<evidence type="ECO:0000313" key="12">
    <source>
        <dbReference type="Proteomes" id="UP000818029"/>
    </source>
</evidence>
<dbReference type="GeneID" id="121214419"/>
<keyword evidence="9" id="KW-0408">Iron</keyword>
<keyword evidence="6" id="KW-0479">Metal-binding</keyword>
<evidence type="ECO:0000256" key="5">
    <source>
        <dbReference type="ARBA" id="ARBA00022692"/>
    </source>
</evidence>
<dbReference type="PANTHER" id="PTHR24282:SF226">
    <property type="entry name" value="CYTOCHROME P450 CYP749A22-LIKE"/>
    <property type="match status" value="1"/>
</dbReference>
<dbReference type="InterPro" id="IPR050665">
    <property type="entry name" value="Cytochrome_P450_Monooxygen"/>
</dbReference>
<evidence type="ECO:0000256" key="11">
    <source>
        <dbReference type="ARBA" id="ARBA00023136"/>
    </source>
</evidence>
<dbReference type="SUPFAM" id="SSF48264">
    <property type="entry name" value="Cytochrome P450"/>
    <property type="match status" value="1"/>
</dbReference>
<gene>
    <name evidence="13" type="primary">LOC121214419</name>
</gene>
<evidence type="ECO:0000256" key="1">
    <source>
        <dbReference type="ARBA" id="ARBA00001971"/>
    </source>
</evidence>
<dbReference type="Pfam" id="PF00067">
    <property type="entry name" value="p450"/>
    <property type="match status" value="1"/>
</dbReference>
<dbReference type="RefSeq" id="XP_040943966.1">
    <property type="nucleotide sequence ID" value="XM_041088032.1"/>
</dbReference>
<evidence type="ECO:0000256" key="10">
    <source>
        <dbReference type="ARBA" id="ARBA00023033"/>
    </source>
</evidence>
<dbReference type="PANTHER" id="PTHR24282">
    <property type="entry name" value="CYTOCHROME P450 FAMILY MEMBER"/>
    <property type="match status" value="1"/>
</dbReference>
<organism evidence="12 13">
    <name type="scientific">Gossypium hirsutum</name>
    <name type="common">Upland cotton</name>
    <name type="synonym">Gossypium mexicanum</name>
    <dbReference type="NCBI Taxonomy" id="3635"/>
    <lineage>
        <taxon>Eukaryota</taxon>
        <taxon>Viridiplantae</taxon>
        <taxon>Streptophyta</taxon>
        <taxon>Embryophyta</taxon>
        <taxon>Tracheophyta</taxon>
        <taxon>Spermatophyta</taxon>
        <taxon>Magnoliopsida</taxon>
        <taxon>eudicotyledons</taxon>
        <taxon>Gunneridae</taxon>
        <taxon>Pentapetalae</taxon>
        <taxon>rosids</taxon>
        <taxon>malvids</taxon>
        <taxon>Malvales</taxon>
        <taxon>Malvaceae</taxon>
        <taxon>Malvoideae</taxon>
        <taxon>Gossypium</taxon>
    </lineage>
</organism>
<evidence type="ECO:0000256" key="2">
    <source>
        <dbReference type="ARBA" id="ARBA00004167"/>
    </source>
</evidence>
<evidence type="ECO:0000256" key="9">
    <source>
        <dbReference type="ARBA" id="ARBA00023004"/>
    </source>
</evidence>
<evidence type="ECO:0000256" key="8">
    <source>
        <dbReference type="ARBA" id="ARBA00023002"/>
    </source>
</evidence>
<accession>A0ABM2ZMU3</accession>
<name>A0ABM2ZMU3_GOSHI</name>
<comment type="similarity">
    <text evidence="3">Belongs to the cytochrome P450 family.</text>
</comment>
<evidence type="ECO:0000256" key="3">
    <source>
        <dbReference type="ARBA" id="ARBA00010617"/>
    </source>
</evidence>
<keyword evidence="7" id="KW-1133">Transmembrane helix</keyword>
<evidence type="ECO:0000256" key="4">
    <source>
        <dbReference type="ARBA" id="ARBA00022617"/>
    </source>
</evidence>
<evidence type="ECO:0000256" key="7">
    <source>
        <dbReference type="ARBA" id="ARBA00022989"/>
    </source>
</evidence>
<proteinExistence type="inferred from homology"/>
<evidence type="ECO:0000313" key="13">
    <source>
        <dbReference type="RefSeq" id="XP_040943966.1"/>
    </source>
</evidence>
<dbReference type="Proteomes" id="UP000818029">
    <property type="component" value="Chromosome D02"/>
</dbReference>
<sequence length="113" mass="12628">MEIIKKTENKVVSGEADSFGDDYLGLLVNAYHDLNDKNKLSLEDSVGECKTIYFAGQSTLGSLLSWIVLHLAIHGDWQDKARREVIDIFGNQNPLLEGITKLKTMFMIINGTI</sequence>
<keyword evidence="12" id="KW-1185">Reference proteome</keyword>
<keyword evidence="11" id="KW-0472">Membrane</keyword>
<keyword evidence="8" id="KW-0560">Oxidoreductase</keyword>